<dbReference type="SUPFAM" id="SSF46785">
    <property type="entry name" value="Winged helix' DNA-binding domain"/>
    <property type="match status" value="1"/>
</dbReference>
<dbReference type="Proteomes" id="UP000230833">
    <property type="component" value="Unassembled WGS sequence"/>
</dbReference>
<comment type="caution">
    <text evidence="1">The sequence shown here is derived from an EMBL/GenBank/DDBJ whole genome shotgun (WGS) entry which is preliminary data.</text>
</comment>
<accession>A0A2H0RJ44</accession>
<evidence type="ECO:0000313" key="1">
    <source>
        <dbReference type="EMBL" id="PIR46582.1"/>
    </source>
</evidence>
<dbReference type="EMBL" id="PCYL01000037">
    <property type="protein sequence ID" value="PIR46582.1"/>
    <property type="molecule type" value="Genomic_DNA"/>
</dbReference>
<dbReference type="InterPro" id="IPR036388">
    <property type="entry name" value="WH-like_DNA-bd_sf"/>
</dbReference>
<proteinExistence type="predicted"/>
<dbReference type="InterPro" id="IPR036390">
    <property type="entry name" value="WH_DNA-bd_sf"/>
</dbReference>
<gene>
    <name evidence="1" type="ORF">COV07_03565</name>
</gene>
<dbReference type="Pfam" id="PF13412">
    <property type="entry name" value="HTH_24"/>
    <property type="match status" value="1"/>
</dbReference>
<dbReference type="Gene3D" id="1.10.10.10">
    <property type="entry name" value="Winged helix-like DNA-binding domain superfamily/Winged helix DNA-binding domain"/>
    <property type="match status" value="1"/>
</dbReference>
<reference evidence="1 2" key="1">
    <citation type="submission" date="2017-09" db="EMBL/GenBank/DDBJ databases">
        <title>Depth-based differentiation of microbial function through sediment-hosted aquifers and enrichment of novel symbionts in the deep terrestrial subsurface.</title>
        <authorList>
            <person name="Probst A.J."/>
            <person name="Ladd B."/>
            <person name="Jarett J.K."/>
            <person name="Geller-Mcgrath D.E."/>
            <person name="Sieber C.M."/>
            <person name="Emerson J.B."/>
            <person name="Anantharaman K."/>
            <person name="Thomas B.C."/>
            <person name="Malmstrom R."/>
            <person name="Stieglmeier M."/>
            <person name="Klingl A."/>
            <person name="Woyke T."/>
            <person name="Ryan C.M."/>
            <person name="Banfield J.F."/>
        </authorList>
    </citation>
    <scope>NUCLEOTIDE SEQUENCE [LARGE SCALE GENOMIC DNA]</scope>
    <source>
        <strain evidence="1">CG10_big_fil_rev_8_21_14_0_10_45_14</strain>
    </source>
</reference>
<dbReference type="AlphaFoldDB" id="A0A2H0RJ44"/>
<evidence type="ECO:0000313" key="2">
    <source>
        <dbReference type="Proteomes" id="UP000230833"/>
    </source>
</evidence>
<organism evidence="1 2">
    <name type="scientific">Candidatus Vogelbacteria bacterium CG10_big_fil_rev_8_21_14_0_10_45_14</name>
    <dbReference type="NCBI Taxonomy" id="1975042"/>
    <lineage>
        <taxon>Bacteria</taxon>
        <taxon>Candidatus Vogeliibacteriota</taxon>
    </lineage>
</organism>
<name>A0A2H0RJ44_9BACT</name>
<protein>
    <submittedName>
        <fullName evidence="1">Uncharacterized protein</fullName>
    </submittedName>
</protein>
<sequence length="94" mass="11028">MKWLLILAIGIILGLIFSRRHSKSFNDEQTENKENNKRKILELLNTKHQITNNDVENSLEVSDATAERYLNELEKEGKVKQVDRTGKHVYYEKV</sequence>